<dbReference type="OrthoDB" id="10264738at2759"/>
<feature type="region of interest" description="Disordered" evidence="1">
    <location>
        <begin position="367"/>
        <end position="411"/>
    </location>
</feature>
<sequence length="411" mass="43940">MKAADGPASSSASDPAPGGSQNGLGCSHATPAGANGATSERGASPPPPTGGADGDSGEPVGAPEFTVGWAQSPGNRPYQDDRCVEFTLGLPTGGAALVWAVADGHHQHHVSELVCEELEETLRAAVEEQPDLEEALRVTIQRLDDTVFARHNQGLLATGGTTLIVHVLTATHVYTANVGDCKSVLSSRGACIELNTCHNPIVPSERERFQAVGIYCSADHIGGSDINVCRTLGDYDLGMPLKGRDAEGRQLGPLISEPEICCVPLDELSEFVITASDGLWDYYSPESSVLSDTRRQMRRLDEDPQQVAEWLLEQALVHQRRTLHSGTPGDNITIMVVRLRSLPPLPRTSASRLNLLSRGSGELISPKLADLPEGIQSPSDLLGPEQTPEQRQQQLSRQASQQEALLRQARP</sequence>
<dbReference type="CDD" id="cd00143">
    <property type="entry name" value="PP2Cc"/>
    <property type="match status" value="1"/>
</dbReference>
<dbReference type="InterPro" id="IPR036457">
    <property type="entry name" value="PPM-type-like_dom_sf"/>
</dbReference>
<organism evidence="3 4">
    <name type="scientific">Chlorella sorokiniana</name>
    <name type="common">Freshwater green alga</name>
    <dbReference type="NCBI Taxonomy" id="3076"/>
    <lineage>
        <taxon>Eukaryota</taxon>
        <taxon>Viridiplantae</taxon>
        <taxon>Chlorophyta</taxon>
        <taxon>core chlorophytes</taxon>
        <taxon>Trebouxiophyceae</taxon>
        <taxon>Chlorellales</taxon>
        <taxon>Chlorellaceae</taxon>
        <taxon>Chlorella clade</taxon>
        <taxon>Chlorella</taxon>
    </lineage>
</organism>
<evidence type="ECO:0000313" key="4">
    <source>
        <dbReference type="Proteomes" id="UP000239899"/>
    </source>
</evidence>
<dbReference type="PANTHER" id="PTHR47992">
    <property type="entry name" value="PROTEIN PHOSPHATASE"/>
    <property type="match status" value="1"/>
</dbReference>
<gene>
    <name evidence="3" type="ORF">C2E21_7138</name>
</gene>
<feature type="compositionally biased region" description="Low complexity" evidence="1">
    <location>
        <begin position="1"/>
        <end position="19"/>
    </location>
</feature>
<dbReference type="Proteomes" id="UP000239899">
    <property type="component" value="Unassembled WGS sequence"/>
</dbReference>
<dbReference type="AlphaFoldDB" id="A0A2P6TJC1"/>
<evidence type="ECO:0000259" key="2">
    <source>
        <dbReference type="PROSITE" id="PS51746"/>
    </source>
</evidence>
<evidence type="ECO:0000256" key="1">
    <source>
        <dbReference type="SAM" id="MobiDB-lite"/>
    </source>
</evidence>
<dbReference type="EMBL" id="LHPG02000014">
    <property type="protein sequence ID" value="PRW39344.1"/>
    <property type="molecule type" value="Genomic_DNA"/>
</dbReference>
<dbReference type="SMART" id="SM00332">
    <property type="entry name" value="PP2Cc"/>
    <property type="match status" value="1"/>
</dbReference>
<reference evidence="3 4" key="1">
    <citation type="journal article" date="2018" name="Plant J.">
        <title>Genome sequences of Chlorella sorokiniana UTEX 1602 and Micractinium conductrix SAG 241.80: implications to maltose excretion by a green alga.</title>
        <authorList>
            <person name="Arriola M.B."/>
            <person name="Velmurugan N."/>
            <person name="Zhang Y."/>
            <person name="Plunkett M.H."/>
            <person name="Hondzo H."/>
            <person name="Barney B.M."/>
        </authorList>
    </citation>
    <scope>NUCLEOTIDE SEQUENCE [LARGE SCALE GENOMIC DNA]</scope>
    <source>
        <strain evidence="4">UTEX 1602</strain>
    </source>
</reference>
<feature type="region of interest" description="Disordered" evidence="1">
    <location>
        <begin position="1"/>
        <end position="76"/>
    </location>
</feature>
<dbReference type="STRING" id="3076.A0A2P6TJC1"/>
<comment type="caution">
    <text evidence="3">The sequence shown here is derived from an EMBL/GenBank/DDBJ whole genome shotgun (WGS) entry which is preliminary data.</text>
</comment>
<dbReference type="Gene3D" id="3.60.40.10">
    <property type="entry name" value="PPM-type phosphatase domain"/>
    <property type="match status" value="1"/>
</dbReference>
<dbReference type="SUPFAM" id="SSF81606">
    <property type="entry name" value="PP2C-like"/>
    <property type="match status" value="1"/>
</dbReference>
<feature type="compositionally biased region" description="Low complexity" evidence="1">
    <location>
        <begin position="389"/>
        <end position="405"/>
    </location>
</feature>
<proteinExistence type="predicted"/>
<feature type="domain" description="PPM-type phosphatase" evidence="2">
    <location>
        <begin position="66"/>
        <end position="339"/>
    </location>
</feature>
<keyword evidence="4" id="KW-1185">Reference proteome</keyword>
<accession>A0A2P6TJC1</accession>
<dbReference type="InterPro" id="IPR015655">
    <property type="entry name" value="PP2C"/>
</dbReference>
<name>A0A2P6TJC1_CHLSO</name>
<dbReference type="InterPro" id="IPR001932">
    <property type="entry name" value="PPM-type_phosphatase-like_dom"/>
</dbReference>
<dbReference type="Pfam" id="PF00481">
    <property type="entry name" value="PP2C"/>
    <property type="match status" value="1"/>
</dbReference>
<dbReference type="GO" id="GO:0004722">
    <property type="term" value="F:protein serine/threonine phosphatase activity"/>
    <property type="evidence" value="ECO:0007669"/>
    <property type="project" value="InterPro"/>
</dbReference>
<evidence type="ECO:0000313" key="3">
    <source>
        <dbReference type="EMBL" id="PRW39344.1"/>
    </source>
</evidence>
<dbReference type="PROSITE" id="PS51746">
    <property type="entry name" value="PPM_2"/>
    <property type="match status" value="1"/>
</dbReference>
<protein>
    <submittedName>
        <fullName evidence="3">Phosphatase 2C 22 isoform X1</fullName>
    </submittedName>
</protein>